<sequence length="380" mass="40732">MPNITEGDGEALQLPSSLDINKHEANEFKVLFSFLILPSLKAGHCILLLLWSGIARYISSLSLAFRETVAAYGTDLTWTPMLGLMKRKRRSWQRSSIVLSARDSAAGLAFLSLASLISAADFTTSPTAPPTIVQFGCNSPAEISRATTILAPYVNGIDINCGCPQSWACAETLGAALMHKRELVASMVTAAKNTLASLGYSDKKTISVKIRIHKDLRQTSDFIRTVEAAGVDFITIHGRTRSTPSHQPVDLNAIALLAAHTTVPTLSNGDVFSLADALEHVEATGVDGVMSARGILENPALFFSTAHSASTSEGCSWGVVETFVNNAIRAPIPFKLVVHHLSQMCGSDHSQSGKTLLTKEQRGRLMACTGLGQVIDLLDE</sequence>
<comment type="catalytic activity">
    <reaction evidence="9">
        <text>a 5,6-dihydrouridine in mRNA + NADP(+) = a uridine in mRNA + NADPH + H(+)</text>
        <dbReference type="Rhea" id="RHEA:69855"/>
        <dbReference type="Rhea" id="RHEA-COMP:14658"/>
        <dbReference type="Rhea" id="RHEA-COMP:17789"/>
        <dbReference type="ChEBI" id="CHEBI:15378"/>
        <dbReference type="ChEBI" id="CHEBI:57783"/>
        <dbReference type="ChEBI" id="CHEBI:58349"/>
        <dbReference type="ChEBI" id="CHEBI:65315"/>
        <dbReference type="ChEBI" id="CHEBI:74443"/>
    </reaction>
    <physiologicalReaction direction="right-to-left" evidence="9">
        <dbReference type="Rhea" id="RHEA:69857"/>
    </physiologicalReaction>
</comment>
<name>A0A8H8RX33_9HELO</name>
<reference evidence="11 12" key="1">
    <citation type="submission" date="2018-05" db="EMBL/GenBank/DDBJ databases">
        <title>Genome sequencing and assembly of the regulated plant pathogen Lachnellula willkommii and related sister species for the development of diagnostic species identification markers.</title>
        <authorList>
            <person name="Giroux E."/>
            <person name="Bilodeau G."/>
        </authorList>
    </citation>
    <scope>NUCLEOTIDE SEQUENCE [LARGE SCALE GENOMIC DNA]</scope>
    <source>
        <strain evidence="11 12">CBS 197.66</strain>
    </source>
</reference>
<evidence type="ECO:0000313" key="11">
    <source>
        <dbReference type="EMBL" id="TVY43542.1"/>
    </source>
</evidence>
<keyword evidence="2" id="KW-0285">Flavoprotein</keyword>
<proteinExistence type="predicted"/>
<keyword evidence="3" id="KW-0288">FMN</keyword>
<dbReference type="CDD" id="cd02801">
    <property type="entry name" value="DUS_like_FMN"/>
    <property type="match status" value="1"/>
</dbReference>
<dbReference type="GO" id="GO:0017150">
    <property type="term" value="F:tRNA dihydrouridine synthase activity"/>
    <property type="evidence" value="ECO:0007669"/>
    <property type="project" value="InterPro"/>
</dbReference>
<evidence type="ECO:0000256" key="9">
    <source>
        <dbReference type="ARBA" id="ARBA00049447"/>
    </source>
</evidence>
<gene>
    <name evidence="11" type="primary">DUS4L</name>
    <name evidence="11" type="ORF">LSUB1_G002455</name>
</gene>
<evidence type="ECO:0000256" key="6">
    <source>
        <dbReference type="ARBA" id="ARBA00023002"/>
    </source>
</evidence>
<evidence type="ECO:0000256" key="1">
    <source>
        <dbReference type="ARBA" id="ARBA00001917"/>
    </source>
</evidence>
<dbReference type="PANTHER" id="PTHR11082:SF31">
    <property type="entry name" value="TRNA-DIHYDROURIDINE(20A_20B) SYNTHASE [NAD(P)+]-LIKE"/>
    <property type="match status" value="1"/>
</dbReference>
<dbReference type="PROSITE" id="PS01136">
    <property type="entry name" value="UPF0034"/>
    <property type="match status" value="1"/>
</dbReference>
<comment type="catalytic activity">
    <reaction evidence="8">
        <text>a 5,6-dihydrouridine in mRNA + NAD(+) = a uridine in mRNA + NADH + H(+)</text>
        <dbReference type="Rhea" id="RHEA:69851"/>
        <dbReference type="Rhea" id="RHEA-COMP:14658"/>
        <dbReference type="Rhea" id="RHEA-COMP:17789"/>
        <dbReference type="ChEBI" id="CHEBI:15378"/>
        <dbReference type="ChEBI" id="CHEBI:57540"/>
        <dbReference type="ChEBI" id="CHEBI:57945"/>
        <dbReference type="ChEBI" id="CHEBI:65315"/>
        <dbReference type="ChEBI" id="CHEBI:74443"/>
    </reaction>
    <physiologicalReaction direction="right-to-left" evidence="8">
        <dbReference type="Rhea" id="RHEA:69853"/>
    </physiologicalReaction>
</comment>
<dbReference type="PANTHER" id="PTHR11082">
    <property type="entry name" value="TRNA-DIHYDROURIDINE SYNTHASE"/>
    <property type="match status" value="1"/>
</dbReference>
<evidence type="ECO:0000256" key="7">
    <source>
        <dbReference type="ARBA" id="ARBA00045934"/>
    </source>
</evidence>
<evidence type="ECO:0000313" key="12">
    <source>
        <dbReference type="Proteomes" id="UP000462212"/>
    </source>
</evidence>
<dbReference type="EMBL" id="QGMJ01000062">
    <property type="protein sequence ID" value="TVY43542.1"/>
    <property type="molecule type" value="Genomic_DNA"/>
</dbReference>
<dbReference type="InterPro" id="IPR018517">
    <property type="entry name" value="tRNA_hU_synthase_CS"/>
</dbReference>
<dbReference type="GO" id="GO:0006397">
    <property type="term" value="P:mRNA processing"/>
    <property type="evidence" value="ECO:0007669"/>
    <property type="project" value="UniProtKB-KW"/>
</dbReference>
<dbReference type="Gene3D" id="3.20.20.70">
    <property type="entry name" value="Aldolase class I"/>
    <property type="match status" value="1"/>
</dbReference>
<dbReference type="InterPro" id="IPR035587">
    <property type="entry name" value="DUS-like_FMN-bd"/>
</dbReference>
<dbReference type="OrthoDB" id="9977870at2759"/>
<dbReference type="Pfam" id="PF01207">
    <property type="entry name" value="Dus"/>
    <property type="match status" value="1"/>
</dbReference>
<keyword evidence="5" id="KW-0819">tRNA processing</keyword>
<evidence type="ECO:0000259" key="10">
    <source>
        <dbReference type="Pfam" id="PF01207"/>
    </source>
</evidence>
<evidence type="ECO:0000256" key="2">
    <source>
        <dbReference type="ARBA" id="ARBA00022630"/>
    </source>
</evidence>
<organism evidence="11 12">
    <name type="scientific">Lachnellula subtilissima</name>
    <dbReference type="NCBI Taxonomy" id="602034"/>
    <lineage>
        <taxon>Eukaryota</taxon>
        <taxon>Fungi</taxon>
        <taxon>Dikarya</taxon>
        <taxon>Ascomycota</taxon>
        <taxon>Pezizomycotina</taxon>
        <taxon>Leotiomycetes</taxon>
        <taxon>Helotiales</taxon>
        <taxon>Lachnaceae</taxon>
        <taxon>Lachnellula</taxon>
    </lineage>
</organism>
<evidence type="ECO:0000256" key="5">
    <source>
        <dbReference type="ARBA" id="ARBA00022694"/>
    </source>
</evidence>
<feature type="domain" description="DUS-like FMN-binding" evidence="10">
    <location>
        <begin position="64"/>
        <end position="321"/>
    </location>
</feature>
<comment type="function">
    <text evidence="7">Catalyzes the synthesis of dihydrouridine, a modified base found in the D-loop of most tRNAs. Specifically modifies U47 in cytoplasmic tRNAs. Catalyzes the synthesis of dihydrouridine in some mRNAs, thereby affecting their translation.</text>
</comment>
<evidence type="ECO:0000256" key="4">
    <source>
        <dbReference type="ARBA" id="ARBA00022664"/>
    </source>
</evidence>
<dbReference type="GO" id="GO:0050660">
    <property type="term" value="F:flavin adenine dinucleotide binding"/>
    <property type="evidence" value="ECO:0007669"/>
    <property type="project" value="InterPro"/>
</dbReference>
<dbReference type="AlphaFoldDB" id="A0A8H8RX33"/>
<comment type="caution">
    <text evidence="11">The sequence shown here is derived from an EMBL/GenBank/DDBJ whole genome shotgun (WGS) entry which is preliminary data.</text>
</comment>
<accession>A0A8H8RX33</accession>
<comment type="cofactor">
    <cofactor evidence="1">
        <name>FMN</name>
        <dbReference type="ChEBI" id="CHEBI:58210"/>
    </cofactor>
</comment>
<keyword evidence="6" id="KW-0560">Oxidoreductase</keyword>
<dbReference type="InterPro" id="IPR013785">
    <property type="entry name" value="Aldolase_TIM"/>
</dbReference>
<protein>
    <submittedName>
        <fullName evidence="11">tRNA-dihydrouridine(20a/20b) synthase [NAD(P)+]-like</fullName>
    </submittedName>
</protein>
<dbReference type="SUPFAM" id="SSF51395">
    <property type="entry name" value="FMN-linked oxidoreductases"/>
    <property type="match status" value="1"/>
</dbReference>
<keyword evidence="4" id="KW-0507">mRNA processing</keyword>
<feature type="non-terminal residue" evidence="11">
    <location>
        <position position="1"/>
    </location>
</feature>
<evidence type="ECO:0000256" key="3">
    <source>
        <dbReference type="ARBA" id="ARBA00022643"/>
    </source>
</evidence>
<dbReference type="Proteomes" id="UP000462212">
    <property type="component" value="Unassembled WGS sequence"/>
</dbReference>
<evidence type="ECO:0000256" key="8">
    <source>
        <dbReference type="ARBA" id="ARBA00048342"/>
    </source>
</evidence>
<keyword evidence="12" id="KW-1185">Reference proteome</keyword>